<accession>A0A401H0Z4</accession>
<evidence type="ECO:0008006" key="4">
    <source>
        <dbReference type="Google" id="ProtNLM"/>
    </source>
</evidence>
<dbReference type="InParanoid" id="A0A401H0Z4"/>
<comment type="caution">
    <text evidence="2">The sequence shown here is derived from an EMBL/GenBank/DDBJ whole genome shotgun (WGS) entry which is preliminary data.</text>
</comment>
<keyword evidence="3" id="KW-1185">Reference proteome</keyword>
<proteinExistence type="predicted"/>
<evidence type="ECO:0000313" key="2">
    <source>
        <dbReference type="EMBL" id="GBE88095.1"/>
    </source>
</evidence>
<gene>
    <name evidence="2" type="ORF">SCP_1203240</name>
</gene>
<dbReference type="GeneID" id="38785012"/>
<organism evidence="2 3">
    <name type="scientific">Sparassis crispa</name>
    <dbReference type="NCBI Taxonomy" id="139825"/>
    <lineage>
        <taxon>Eukaryota</taxon>
        <taxon>Fungi</taxon>
        <taxon>Dikarya</taxon>
        <taxon>Basidiomycota</taxon>
        <taxon>Agaricomycotina</taxon>
        <taxon>Agaricomycetes</taxon>
        <taxon>Polyporales</taxon>
        <taxon>Sparassidaceae</taxon>
        <taxon>Sparassis</taxon>
    </lineage>
</organism>
<sequence length="348" mass="39436">MRLLVTFFPDIELMPFELSDDYTDSSVVLSVAVIGDPHFKPILPASDDEDDEGGYSGSSESDHYAVDSEDEDENVLHSDYATIYRGIMTRNDTGTCTDVVLKCSYRNRHADIVEEGSFYVNQLKPLQGDAVPECYCLFRGTGPKGYEIVCIVLEDCGKTVGSPFATLPLLDRTRILSQLVKIHYAGVMHRDVHEGHVVERGGIFKIIDFHDAVGHEPACDFRFADDLHAGEPEPDGDEAGCIPLWRQCKEFEIWDDGRIFIPLSGMAFRRCNGWPRQEVIDKLMPSCISHWNTIVKHALQEYFHLIQKELDNGVSMELLKKNANERFLKSLRPADVVPNFVFPQYRRT</sequence>
<dbReference type="Proteomes" id="UP000287166">
    <property type="component" value="Unassembled WGS sequence"/>
</dbReference>
<evidence type="ECO:0000313" key="3">
    <source>
        <dbReference type="Proteomes" id="UP000287166"/>
    </source>
</evidence>
<protein>
    <recommendedName>
        <fullName evidence="4">Protein kinase domain-containing protein</fullName>
    </recommendedName>
</protein>
<dbReference type="STRING" id="139825.A0A401H0Z4"/>
<dbReference type="OrthoDB" id="2751906at2759"/>
<evidence type="ECO:0000256" key="1">
    <source>
        <dbReference type="SAM" id="MobiDB-lite"/>
    </source>
</evidence>
<reference evidence="2 3" key="1">
    <citation type="journal article" date="2018" name="Sci. Rep.">
        <title>Genome sequence of the cauliflower mushroom Sparassis crispa (Hanabiratake) and its association with beneficial usage.</title>
        <authorList>
            <person name="Kiyama R."/>
            <person name="Furutani Y."/>
            <person name="Kawaguchi K."/>
            <person name="Nakanishi T."/>
        </authorList>
    </citation>
    <scope>NUCLEOTIDE SEQUENCE [LARGE SCALE GENOMIC DNA]</scope>
</reference>
<dbReference type="SUPFAM" id="SSF56112">
    <property type="entry name" value="Protein kinase-like (PK-like)"/>
    <property type="match status" value="1"/>
</dbReference>
<feature type="region of interest" description="Disordered" evidence="1">
    <location>
        <begin position="42"/>
        <end position="72"/>
    </location>
</feature>
<dbReference type="InterPro" id="IPR011009">
    <property type="entry name" value="Kinase-like_dom_sf"/>
</dbReference>
<name>A0A401H0Z4_9APHY</name>
<dbReference type="RefSeq" id="XP_027619008.1">
    <property type="nucleotide sequence ID" value="XM_027763207.1"/>
</dbReference>
<dbReference type="EMBL" id="BFAD01000012">
    <property type="protein sequence ID" value="GBE88095.1"/>
    <property type="molecule type" value="Genomic_DNA"/>
</dbReference>
<dbReference type="AlphaFoldDB" id="A0A401H0Z4"/>